<proteinExistence type="predicted"/>
<sequence length="40" mass="4673">MDMEIKIGIDKEAWGIMLGYYAPERTLGIHFLCFYLKASF</sequence>
<dbReference type="EMBL" id="JBFDTY010000017">
    <property type="protein sequence ID" value="MFA2795187.1"/>
    <property type="molecule type" value="Genomic_DNA"/>
</dbReference>
<dbReference type="Proteomes" id="UP001571110">
    <property type="component" value="Unassembled WGS sequence"/>
</dbReference>
<comment type="caution">
    <text evidence="1">The sequence shown here is derived from an EMBL/GenBank/DDBJ whole genome shotgun (WGS) entry which is preliminary data.</text>
</comment>
<name>A0ABV4S216_9BACI</name>
<keyword evidence="2" id="KW-1185">Reference proteome</keyword>
<protein>
    <submittedName>
        <fullName evidence="1">Uncharacterized protein</fullName>
    </submittedName>
</protein>
<gene>
    <name evidence="1" type="ORF">AB1I70_28355</name>
</gene>
<reference evidence="1 2" key="1">
    <citation type="submission" date="2024-06" db="EMBL/GenBank/DDBJ databases">
        <title>Genetic profile and toxigenic potential of Bacillus cereus isolates from a Norwegian ice cream production plant,.</title>
        <authorList>
            <person name="Lindback T."/>
            <person name="Llarena A.-K."/>
            <person name="O'Sullivan K."/>
            <person name="Monshaugen M."/>
            <person name="Holmemo C.W."/>
            <person name="Aspholm M."/>
        </authorList>
    </citation>
    <scope>NUCLEOTIDE SEQUENCE [LARGE SCALE GENOMIC DNA]</scope>
    <source>
        <strain evidence="1 2">NVH-YM330</strain>
    </source>
</reference>
<dbReference type="RefSeq" id="WP_002029176.1">
    <property type="nucleotide sequence ID" value="NZ_JBFDTS010000013.1"/>
</dbReference>
<organism evidence="1 2">
    <name type="scientific">Bacillus mobilis</name>
    <dbReference type="NCBI Taxonomy" id="2026190"/>
    <lineage>
        <taxon>Bacteria</taxon>
        <taxon>Bacillati</taxon>
        <taxon>Bacillota</taxon>
        <taxon>Bacilli</taxon>
        <taxon>Bacillales</taxon>
        <taxon>Bacillaceae</taxon>
        <taxon>Bacillus</taxon>
        <taxon>Bacillus cereus group</taxon>
    </lineage>
</organism>
<evidence type="ECO:0000313" key="2">
    <source>
        <dbReference type="Proteomes" id="UP001571110"/>
    </source>
</evidence>
<accession>A0ABV4S216</accession>
<evidence type="ECO:0000313" key="1">
    <source>
        <dbReference type="EMBL" id="MFA2795187.1"/>
    </source>
</evidence>